<protein>
    <submittedName>
        <fullName evidence="2">Uncharacterized protein YjiS (DUF1127 family)</fullName>
    </submittedName>
</protein>
<accession>A0ABV2IAG8</accession>
<gene>
    <name evidence="2" type="ORF">ABID12_001845</name>
</gene>
<organism evidence="2 3">
    <name type="scientific">Martelella mangrovi</name>
    <dbReference type="NCBI Taxonomy" id="1397477"/>
    <lineage>
        <taxon>Bacteria</taxon>
        <taxon>Pseudomonadati</taxon>
        <taxon>Pseudomonadota</taxon>
        <taxon>Alphaproteobacteria</taxon>
        <taxon>Hyphomicrobiales</taxon>
        <taxon>Aurantimonadaceae</taxon>
        <taxon>Martelella</taxon>
    </lineage>
</organism>
<sequence length="71" mass="8644">MTEIVVPQNRKSAFPLQIARKIRQLARLLLVYWPQRRRQRLILRELTDERLRDIGIEPHQARQEAGRPFWD</sequence>
<feature type="domain" description="YjiS-like" evidence="1">
    <location>
        <begin position="29"/>
        <end position="62"/>
    </location>
</feature>
<name>A0ABV2IAG8_9HYPH</name>
<reference evidence="2 3" key="1">
    <citation type="submission" date="2024-06" db="EMBL/GenBank/DDBJ databases">
        <title>Genomic Encyclopedia of Type Strains, Phase IV (KMG-IV): sequencing the most valuable type-strain genomes for metagenomic binning, comparative biology and taxonomic classification.</title>
        <authorList>
            <person name="Goeker M."/>
        </authorList>
    </citation>
    <scope>NUCLEOTIDE SEQUENCE [LARGE SCALE GENOMIC DNA]</scope>
    <source>
        <strain evidence="2 3">DSM 28102</strain>
    </source>
</reference>
<evidence type="ECO:0000313" key="2">
    <source>
        <dbReference type="EMBL" id="MET3599905.1"/>
    </source>
</evidence>
<keyword evidence="3" id="KW-1185">Reference proteome</keyword>
<evidence type="ECO:0000259" key="1">
    <source>
        <dbReference type="Pfam" id="PF06568"/>
    </source>
</evidence>
<dbReference type="InterPro" id="IPR009506">
    <property type="entry name" value="YjiS-like"/>
</dbReference>
<dbReference type="RefSeq" id="WP_354433979.1">
    <property type="nucleotide sequence ID" value="NZ_JBEPLY010000005.1"/>
</dbReference>
<proteinExistence type="predicted"/>
<evidence type="ECO:0000313" key="3">
    <source>
        <dbReference type="Proteomes" id="UP001549164"/>
    </source>
</evidence>
<dbReference type="EMBL" id="JBEPLY010000005">
    <property type="protein sequence ID" value="MET3599905.1"/>
    <property type="molecule type" value="Genomic_DNA"/>
</dbReference>
<dbReference type="Pfam" id="PF06568">
    <property type="entry name" value="YjiS-like"/>
    <property type="match status" value="1"/>
</dbReference>
<dbReference type="Proteomes" id="UP001549164">
    <property type="component" value="Unassembled WGS sequence"/>
</dbReference>
<comment type="caution">
    <text evidence="2">The sequence shown here is derived from an EMBL/GenBank/DDBJ whole genome shotgun (WGS) entry which is preliminary data.</text>
</comment>